<feature type="region of interest" description="Disordered" evidence="1">
    <location>
        <begin position="25"/>
        <end position="85"/>
    </location>
</feature>
<evidence type="ECO:0000313" key="3">
    <source>
        <dbReference type="Proteomes" id="UP001465976"/>
    </source>
</evidence>
<feature type="compositionally biased region" description="Basic and acidic residues" evidence="1">
    <location>
        <begin position="191"/>
        <end position="204"/>
    </location>
</feature>
<feature type="region of interest" description="Disordered" evidence="1">
    <location>
        <begin position="181"/>
        <end position="209"/>
    </location>
</feature>
<evidence type="ECO:0000313" key="2">
    <source>
        <dbReference type="EMBL" id="KAL0570727.1"/>
    </source>
</evidence>
<feature type="compositionally biased region" description="Low complexity" evidence="1">
    <location>
        <begin position="344"/>
        <end position="356"/>
    </location>
</feature>
<organism evidence="2 3">
    <name type="scientific">Marasmius crinis-equi</name>
    <dbReference type="NCBI Taxonomy" id="585013"/>
    <lineage>
        <taxon>Eukaryota</taxon>
        <taxon>Fungi</taxon>
        <taxon>Dikarya</taxon>
        <taxon>Basidiomycota</taxon>
        <taxon>Agaricomycotina</taxon>
        <taxon>Agaricomycetes</taxon>
        <taxon>Agaricomycetidae</taxon>
        <taxon>Agaricales</taxon>
        <taxon>Marasmiineae</taxon>
        <taxon>Marasmiaceae</taxon>
        <taxon>Marasmius</taxon>
    </lineage>
</organism>
<evidence type="ECO:0000256" key="1">
    <source>
        <dbReference type="SAM" id="MobiDB-lite"/>
    </source>
</evidence>
<dbReference type="EMBL" id="JBAHYK010000884">
    <property type="protein sequence ID" value="KAL0570727.1"/>
    <property type="molecule type" value="Genomic_DNA"/>
</dbReference>
<feature type="region of interest" description="Disordered" evidence="1">
    <location>
        <begin position="302"/>
        <end position="444"/>
    </location>
</feature>
<sequence length="444" mass="48881">MTRSTKRSAYVVDFLSRNLYLLTRIPTRIQSPSRSESRRGRPPPGDENASAPTSRPPSPSKPESRANATPPVQESALKTSSLAQSLPERPLTVEVPVAAVPFTRVAVSLQPSVCQPDIGIDLQPFYANYPPDGFHLQFLLPPQSTSVTQNAVYGGREAYLLISLQHLYRLQSSLAENLIAESPSTSSHPSVRSEKNKAEERGAFDSEDEEQRVLFTECLDADGLVPPPVHPVKRSLSPEEGRSLGIGLVVSKQQEKWLKDWEDSMDDEKKKREAAARYTVPFKKSVVRFGGVKLEDLEALEDTDFDSQSAIDTDTDTDIETETQTQTEIRSELEYQHEPNVAEASAPSSSPSFSFSKAYLPVYSTPQGHPIVRDPERGTWGAKATPAARGRGRVKGNTSRKKVSTNAQERKGGEHGSGGGGRKRTLPRGHGLTWRDVRTIQDDP</sequence>
<proteinExistence type="predicted"/>
<feature type="compositionally biased region" description="Basic residues" evidence="1">
    <location>
        <begin position="390"/>
        <end position="403"/>
    </location>
</feature>
<reference evidence="2 3" key="1">
    <citation type="submission" date="2024-02" db="EMBL/GenBank/DDBJ databases">
        <title>A draft genome for the cacao thread blight pathogen Marasmius crinis-equi.</title>
        <authorList>
            <person name="Cohen S.P."/>
            <person name="Baruah I.K."/>
            <person name="Amoako-Attah I."/>
            <person name="Bukari Y."/>
            <person name="Meinhardt L.W."/>
            <person name="Bailey B.A."/>
        </authorList>
    </citation>
    <scope>NUCLEOTIDE SEQUENCE [LARGE SCALE GENOMIC DNA]</scope>
    <source>
        <strain evidence="2 3">GH-76</strain>
    </source>
</reference>
<feature type="compositionally biased region" description="Polar residues" evidence="1">
    <location>
        <begin position="66"/>
        <end position="84"/>
    </location>
</feature>
<comment type="caution">
    <text evidence="2">The sequence shown here is derived from an EMBL/GenBank/DDBJ whole genome shotgun (WGS) entry which is preliminary data.</text>
</comment>
<accession>A0ABR3F6H3</accession>
<dbReference type="Proteomes" id="UP001465976">
    <property type="component" value="Unassembled WGS sequence"/>
</dbReference>
<gene>
    <name evidence="2" type="ORF">V5O48_011232</name>
</gene>
<feature type="compositionally biased region" description="Basic and acidic residues" evidence="1">
    <location>
        <begin position="433"/>
        <end position="444"/>
    </location>
</feature>
<name>A0ABR3F6H3_9AGAR</name>
<protein>
    <submittedName>
        <fullName evidence="2">Uncharacterized protein</fullName>
    </submittedName>
</protein>
<keyword evidence="3" id="KW-1185">Reference proteome</keyword>